<evidence type="ECO:0000313" key="1">
    <source>
        <dbReference type="EMBL" id="MCW6036750.1"/>
    </source>
</evidence>
<evidence type="ECO:0000313" key="2">
    <source>
        <dbReference type="Proteomes" id="UP001526426"/>
    </source>
</evidence>
<dbReference type="InterPro" id="IPR054649">
    <property type="entry name" value="Npun_R2479-like"/>
</dbReference>
<organism evidence="1 2">
    <name type="scientific">Spirulina subsalsa FACHB-351</name>
    <dbReference type="NCBI Taxonomy" id="234711"/>
    <lineage>
        <taxon>Bacteria</taxon>
        <taxon>Bacillati</taxon>
        <taxon>Cyanobacteriota</taxon>
        <taxon>Cyanophyceae</taxon>
        <taxon>Spirulinales</taxon>
        <taxon>Spirulinaceae</taxon>
        <taxon>Spirulina</taxon>
    </lineage>
</organism>
<comment type="caution">
    <text evidence="1">The sequence shown here is derived from an EMBL/GenBank/DDBJ whole genome shotgun (WGS) entry which is preliminary data.</text>
</comment>
<sequence length="284" mass="32013">MLQAQRTSIEYCIQCLQEGYRKNYGSLKGEYAEIIGEGANLALKAIAKTDAAYHDIEHTILVALTGQEILRGKQLREGVVSCEDWLHCILSLLYHDIGYLKGICHQDQPSQRRYTTGYNRDFIVLPADATDASLTAYHVDRGKRFVAEQFAAHPQLDITLIQHNIELTRFPVPPDEAHEDTIHYPGLMRAADLIGQLADPGYLGKLPALFAEFAENGTNTTLGYQTPEDLKAGFPPFFWNVVYPYIKDSLSYLKMTSSGQQIITNLYGNVFTVERELNLLYEMS</sequence>
<protein>
    <submittedName>
        <fullName evidence="1">Metal-dependent phosphohydrolase</fullName>
    </submittedName>
</protein>
<dbReference type="RefSeq" id="WP_407809993.1">
    <property type="nucleotide sequence ID" value="NZ_JAIHOM010000045.1"/>
</dbReference>
<reference evidence="1 2" key="1">
    <citation type="submission" date="2021-08" db="EMBL/GenBank/DDBJ databases">
        <title>Draft genome sequence of Spirulina subsalsa with high tolerance to salinity and hype-accumulation of phycocyanin.</title>
        <authorList>
            <person name="Pei H."/>
            <person name="Jiang L."/>
        </authorList>
    </citation>
    <scope>NUCLEOTIDE SEQUENCE [LARGE SCALE GENOMIC DNA]</scope>
    <source>
        <strain evidence="1 2">FACHB-351</strain>
    </source>
</reference>
<proteinExistence type="predicted"/>
<dbReference type="SUPFAM" id="SSF109604">
    <property type="entry name" value="HD-domain/PDEase-like"/>
    <property type="match status" value="1"/>
</dbReference>
<dbReference type="NCBIfam" id="NF045583">
    <property type="entry name" value="Npun_R2479_HDIG"/>
    <property type="match status" value="1"/>
</dbReference>
<gene>
    <name evidence="1" type="ORF">K4A83_10820</name>
</gene>
<dbReference type="Gene3D" id="1.10.3210.10">
    <property type="entry name" value="Hypothetical protein af1432"/>
    <property type="match status" value="1"/>
</dbReference>
<dbReference type="EMBL" id="JAIHOM010000045">
    <property type="protein sequence ID" value="MCW6036750.1"/>
    <property type="molecule type" value="Genomic_DNA"/>
</dbReference>
<name>A0ABT3L5J7_9CYAN</name>
<keyword evidence="2" id="KW-1185">Reference proteome</keyword>
<dbReference type="Proteomes" id="UP001526426">
    <property type="component" value="Unassembled WGS sequence"/>
</dbReference>
<accession>A0ABT3L5J7</accession>